<dbReference type="GO" id="GO:0005975">
    <property type="term" value="P:carbohydrate metabolic process"/>
    <property type="evidence" value="ECO:0007669"/>
    <property type="project" value="TreeGrafter"/>
</dbReference>
<evidence type="ECO:0000256" key="5">
    <source>
        <dbReference type="PIRNR" id="PIRNR001369"/>
    </source>
</evidence>
<dbReference type="EMBL" id="BKZQ01000031">
    <property type="protein sequence ID" value="GER70935.1"/>
    <property type="molecule type" value="Genomic_DNA"/>
</dbReference>
<dbReference type="AlphaFoldDB" id="A0A5J4JJM8"/>
<evidence type="ECO:0000256" key="3">
    <source>
        <dbReference type="ARBA" id="ARBA00022679"/>
    </source>
</evidence>
<evidence type="ECO:0000313" key="9">
    <source>
        <dbReference type="Proteomes" id="UP000391919"/>
    </source>
</evidence>
<evidence type="ECO:0000313" key="8">
    <source>
        <dbReference type="EMBL" id="GER70935.1"/>
    </source>
</evidence>
<dbReference type="InterPro" id="IPR016143">
    <property type="entry name" value="Citrate_synth-like_sm_a-sub"/>
</dbReference>
<dbReference type="GO" id="GO:0005829">
    <property type="term" value="C:cytosol"/>
    <property type="evidence" value="ECO:0007669"/>
    <property type="project" value="TreeGrafter"/>
</dbReference>
<dbReference type="UniPathway" id="UPA00223"/>
<protein>
    <recommendedName>
        <fullName evidence="5">Citrate synthase</fullName>
    </recommendedName>
</protein>
<organism evidence="8 9">
    <name type="scientific">Weizmannia acidilactici</name>
    <dbReference type="NCBI Taxonomy" id="2607726"/>
    <lineage>
        <taxon>Bacteria</taxon>
        <taxon>Bacillati</taxon>
        <taxon>Bacillota</taxon>
        <taxon>Bacilli</taxon>
        <taxon>Bacillales</taxon>
        <taxon>Bacillaceae</taxon>
        <taxon>Heyndrickxia</taxon>
    </lineage>
</organism>
<dbReference type="PRINTS" id="PR00143">
    <property type="entry name" value="CITRTSNTHASE"/>
</dbReference>
<dbReference type="PIRSF" id="PIRSF001369">
    <property type="entry name" value="Citrate_synth"/>
    <property type="match status" value="1"/>
</dbReference>
<accession>A0A5J4JJM8</accession>
<dbReference type="Gene3D" id="1.10.580.10">
    <property type="entry name" value="Citrate Synthase, domain 1"/>
    <property type="match status" value="1"/>
</dbReference>
<dbReference type="RefSeq" id="WP_151680924.1">
    <property type="nucleotide sequence ID" value="NZ_BKZP01000032.1"/>
</dbReference>
<dbReference type="InterPro" id="IPR019810">
    <property type="entry name" value="Citrate_synthase_AS"/>
</dbReference>
<feature type="active site" evidence="6">
    <location>
        <position position="303"/>
    </location>
</feature>
<evidence type="ECO:0000256" key="2">
    <source>
        <dbReference type="ARBA" id="ARBA00010566"/>
    </source>
</evidence>
<dbReference type="InterPro" id="IPR036969">
    <property type="entry name" value="Citrate_synthase_sf"/>
</dbReference>
<evidence type="ECO:0000256" key="4">
    <source>
        <dbReference type="ARBA" id="ARBA00049288"/>
    </source>
</evidence>
<gene>
    <name evidence="8" type="primary">citA</name>
    <name evidence="8" type="ORF">BpJC7_22380</name>
</gene>
<dbReference type="PANTHER" id="PTHR11739">
    <property type="entry name" value="CITRATE SYNTHASE"/>
    <property type="match status" value="1"/>
</dbReference>
<feature type="active site" evidence="6">
    <location>
        <position position="248"/>
    </location>
</feature>
<dbReference type="Pfam" id="PF00285">
    <property type="entry name" value="Citrate_synt"/>
    <property type="match status" value="1"/>
</dbReference>
<dbReference type="SUPFAM" id="SSF48256">
    <property type="entry name" value="Citrate synthase"/>
    <property type="match status" value="1"/>
</dbReference>
<dbReference type="InterPro" id="IPR016142">
    <property type="entry name" value="Citrate_synth-like_lrg_a-sub"/>
</dbReference>
<dbReference type="InterPro" id="IPR024176">
    <property type="entry name" value="Citrate_synthase_bac-typ"/>
</dbReference>
<keyword evidence="9" id="KW-1185">Reference proteome</keyword>
<sequence length="364" mass="40515">MISPGLKGIKAAETAISFIDGARGILIYRGKEAKEIAASRTFEEAAYFLWNGHFPGREELGNFSEKLKQYRQIPSHTEKILHLLPNDIDFMSVLRTAVSSLGAWQPSIDAAIRLTAVLPTMIAYWHRKISGLAPIVPNPEYGHVKNYLYMLTGKEPPDAHVRALEAYMVLTLEHGMNASTFSARVTTSTESDLVSAVTSAIGTMKGPLHGGAPSEVTKMLNEIGTIENAENWIRKKLENGEKIMGFGHRIYKTKDPRALALKKILLQAGQDDPWISLSLHVEKTAVKLLEQFKPGRKLYTNVEFYAAAIMRSLGMPDDLFTPTFTASRVVGWTAHAMEQAQNNTIFRPDAEYTGEFPKSFVYLE</sequence>
<dbReference type="GO" id="GO:0036440">
    <property type="term" value="F:citrate synthase activity"/>
    <property type="evidence" value="ECO:0007669"/>
    <property type="project" value="UniProtKB-EC"/>
</dbReference>
<reference evidence="8 9" key="1">
    <citation type="submission" date="2019-09" db="EMBL/GenBank/DDBJ databases">
        <title>Draft genome sequence of Bacillus sp. JC-7.</title>
        <authorList>
            <person name="Tanaka N."/>
            <person name="Shiwa Y."/>
            <person name="Fujita N."/>
            <person name="Tanasupawat S."/>
        </authorList>
    </citation>
    <scope>NUCLEOTIDE SEQUENCE [LARGE SCALE GENOMIC DNA]</scope>
    <source>
        <strain evidence="8 9">JC-7</strain>
    </source>
</reference>
<evidence type="ECO:0000256" key="6">
    <source>
        <dbReference type="PIRSR" id="PIRSR001369-1"/>
    </source>
</evidence>
<dbReference type="PANTHER" id="PTHR11739:SF4">
    <property type="entry name" value="CITRATE SYNTHASE, PEROXISOMAL"/>
    <property type="match status" value="1"/>
</dbReference>
<name>A0A5J4JJM8_9BACI</name>
<dbReference type="GO" id="GO:0006099">
    <property type="term" value="P:tricarboxylic acid cycle"/>
    <property type="evidence" value="ECO:0007669"/>
    <property type="project" value="UniProtKB-UniPathway"/>
</dbReference>
<dbReference type="InterPro" id="IPR002020">
    <property type="entry name" value="Citrate_synthase"/>
</dbReference>
<evidence type="ECO:0000256" key="7">
    <source>
        <dbReference type="RuleBase" id="RU003406"/>
    </source>
</evidence>
<comment type="pathway">
    <text evidence="1">Carbohydrate metabolism; tricarboxylic acid cycle.</text>
</comment>
<comment type="caution">
    <text evidence="8">The sequence shown here is derived from an EMBL/GenBank/DDBJ whole genome shotgun (WGS) entry which is preliminary data.</text>
</comment>
<keyword evidence="3 5" id="KW-0808">Transferase</keyword>
<proteinExistence type="inferred from homology"/>
<comment type="similarity">
    <text evidence="2 5 7">Belongs to the citrate synthase family.</text>
</comment>
<dbReference type="CDD" id="cd06109">
    <property type="entry name" value="BsCS-I_like"/>
    <property type="match status" value="1"/>
</dbReference>
<dbReference type="Gene3D" id="1.10.230.10">
    <property type="entry name" value="Cytochrome P450-Terp, domain 2"/>
    <property type="match status" value="1"/>
</dbReference>
<evidence type="ECO:0000256" key="1">
    <source>
        <dbReference type="ARBA" id="ARBA00005163"/>
    </source>
</evidence>
<comment type="catalytic activity">
    <reaction evidence="4">
        <text>oxaloacetate + acetyl-CoA + H2O = citrate + CoA + H(+)</text>
        <dbReference type="Rhea" id="RHEA:16845"/>
        <dbReference type="ChEBI" id="CHEBI:15377"/>
        <dbReference type="ChEBI" id="CHEBI:15378"/>
        <dbReference type="ChEBI" id="CHEBI:16452"/>
        <dbReference type="ChEBI" id="CHEBI:16947"/>
        <dbReference type="ChEBI" id="CHEBI:57287"/>
        <dbReference type="ChEBI" id="CHEBI:57288"/>
        <dbReference type="EC" id="2.3.3.16"/>
    </reaction>
</comment>
<dbReference type="PROSITE" id="PS00480">
    <property type="entry name" value="CITRATE_SYNTHASE"/>
    <property type="match status" value="1"/>
</dbReference>
<dbReference type="Proteomes" id="UP000391919">
    <property type="component" value="Unassembled WGS sequence"/>
</dbReference>